<protein>
    <submittedName>
        <fullName evidence="2">Oxygenase MpaB family protein</fullName>
        <ecNumber evidence="2">1.-.-.-</ecNumber>
    </submittedName>
</protein>
<evidence type="ECO:0000313" key="3">
    <source>
        <dbReference type="Proteomes" id="UP001241110"/>
    </source>
</evidence>
<name>A0AAE3QKU4_9BACT</name>
<dbReference type="InterPro" id="IPR018713">
    <property type="entry name" value="MPAB/Lcp_cat_dom"/>
</dbReference>
<dbReference type="AlphaFoldDB" id="A0AAE3QKU4"/>
<dbReference type="InterPro" id="IPR037473">
    <property type="entry name" value="Lcp-like"/>
</dbReference>
<accession>A0AAE3QKU4</accession>
<proteinExistence type="predicted"/>
<dbReference type="RefSeq" id="WP_313977202.1">
    <property type="nucleotide sequence ID" value="NZ_JASJOS010000003.1"/>
</dbReference>
<reference evidence="2" key="1">
    <citation type="submission" date="2023-05" db="EMBL/GenBank/DDBJ databases">
        <authorList>
            <person name="Zhang X."/>
        </authorList>
    </citation>
    <scope>NUCLEOTIDE SEQUENCE</scope>
    <source>
        <strain evidence="2">YF14B1</strain>
    </source>
</reference>
<sequence>MNQLNEKAAFFSEYLLQEMRTKADPIADTVVHYLMQSGQREKLSFYWKIIESKEKPSSEIPFELQSYLSQTESVPSWVDLRRLERGQHFFARNARSILSILGCLSLPYCYAAADGAQVLLLSQRIHQDTYQRLAETAQFLLDVSSPKAFSTGNGIQRIQQVRLIHAISRYYASNSPQWNVQWGTPVNQEDMAGTNLAFSYIVLQGLQKLGFQWTKDEGEDFLYLWNVIGAMLGVDQQLLPNNLQEAYWLDKKIAKRHFRHSAAGVALTQALLASLYDINKESPVSQKFIHAYMRYLLGNGVADMLEIPSADGVNALAPLFRSTNVLNAFTRVGKREEKPQHITQTLAYELKQGVDTHLRLPVAFG</sequence>
<evidence type="ECO:0000259" key="1">
    <source>
        <dbReference type="Pfam" id="PF09995"/>
    </source>
</evidence>
<dbReference type="GO" id="GO:0016491">
    <property type="term" value="F:oxidoreductase activity"/>
    <property type="evidence" value="ECO:0007669"/>
    <property type="project" value="UniProtKB-KW"/>
</dbReference>
<evidence type="ECO:0000313" key="2">
    <source>
        <dbReference type="EMBL" id="MDJ1480486.1"/>
    </source>
</evidence>
<dbReference type="EC" id="1.-.-.-" evidence="2"/>
<keyword evidence="2" id="KW-0560">Oxidoreductase</keyword>
<dbReference type="PANTHER" id="PTHR37539">
    <property type="entry name" value="SECRETED PROTEIN-RELATED"/>
    <property type="match status" value="1"/>
</dbReference>
<gene>
    <name evidence="2" type="ORF">QNI16_08320</name>
</gene>
<dbReference type="Proteomes" id="UP001241110">
    <property type="component" value="Unassembled WGS sequence"/>
</dbReference>
<dbReference type="Pfam" id="PF09995">
    <property type="entry name" value="MPAB_Lcp_cat"/>
    <property type="match status" value="1"/>
</dbReference>
<organism evidence="2 3">
    <name type="scientific">Xanthocytophaga flava</name>
    <dbReference type="NCBI Taxonomy" id="3048013"/>
    <lineage>
        <taxon>Bacteria</taxon>
        <taxon>Pseudomonadati</taxon>
        <taxon>Bacteroidota</taxon>
        <taxon>Cytophagia</taxon>
        <taxon>Cytophagales</taxon>
        <taxon>Rhodocytophagaceae</taxon>
        <taxon>Xanthocytophaga</taxon>
    </lineage>
</organism>
<feature type="domain" description="ER-bound oxygenase mpaB/mpaB'/Rubber oxygenase catalytic" evidence="1">
    <location>
        <begin position="123"/>
        <end position="311"/>
    </location>
</feature>
<dbReference type="EMBL" id="JASJOS010000003">
    <property type="protein sequence ID" value="MDJ1480486.1"/>
    <property type="molecule type" value="Genomic_DNA"/>
</dbReference>
<comment type="caution">
    <text evidence="2">The sequence shown here is derived from an EMBL/GenBank/DDBJ whole genome shotgun (WGS) entry which is preliminary data.</text>
</comment>
<dbReference type="PANTHER" id="PTHR37539:SF1">
    <property type="entry name" value="ER-BOUND OXYGENASE MPAB_MPAB'_RUBBER OXYGENASE CATALYTIC DOMAIN-CONTAINING PROTEIN"/>
    <property type="match status" value="1"/>
</dbReference>